<dbReference type="KEGG" id="hsd:SD1D_2273"/>
<evidence type="ECO:0000313" key="3">
    <source>
        <dbReference type="Proteomes" id="UP000196053"/>
    </source>
</evidence>
<dbReference type="SUPFAM" id="SSF47819">
    <property type="entry name" value="HRDC-like"/>
    <property type="match status" value="1"/>
</dbReference>
<protein>
    <recommendedName>
        <fullName evidence="1">HRDC domain-containing protein</fullName>
    </recommendedName>
</protein>
<organism evidence="2 3">
    <name type="scientific">Herbinix luporum</name>
    <dbReference type="NCBI Taxonomy" id="1679721"/>
    <lineage>
        <taxon>Bacteria</taxon>
        <taxon>Bacillati</taxon>
        <taxon>Bacillota</taxon>
        <taxon>Clostridia</taxon>
        <taxon>Lachnospirales</taxon>
        <taxon>Lachnospiraceae</taxon>
        <taxon>Herbinix</taxon>
    </lineage>
</organism>
<dbReference type="OrthoDB" id="9763310at2"/>
<dbReference type="SMART" id="SM00341">
    <property type="entry name" value="HRDC"/>
    <property type="match status" value="1"/>
</dbReference>
<dbReference type="EMBL" id="LN879430">
    <property type="protein sequence ID" value="CUH93787.1"/>
    <property type="molecule type" value="Genomic_DNA"/>
</dbReference>
<dbReference type="InterPro" id="IPR002121">
    <property type="entry name" value="HRDC_dom"/>
</dbReference>
<sequence length="245" mass="28356">MKLPKKGKEDSSNKEKRLRKSEVLTSKGLELFDTLRQVRIKEAKAEGVPPYIIFSDKTLMDMCIKLPFDKTEMLSVTGVGEYKYEKYGQIFISAIRKFMNDTKENLFYQGAIENLEEKSVSKSKHIRKVDFYLTDEMKQNIKPLGKVTISQFVDHLNGLRDEKLMKRLTATSLTSILKEEGYLKEEFNRLLGRNTVTVTDKGEELGMSLQTRISDKGNEYSVVIYDDKAQEYLIFLIDRLGSYQE</sequence>
<dbReference type="RefSeq" id="WP_058259007.1">
    <property type="nucleotide sequence ID" value="NZ_DUPS01000059.1"/>
</dbReference>
<dbReference type="PROSITE" id="PS50967">
    <property type="entry name" value="HRDC"/>
    <property type="match status" value="1"/>
</dbReference>
<name>A0A0K8J921_9FIRM</name>
<accession>A0A0K8J921</accession>
<dbReference type="InterPro" id="IPR044876">
    <property type="entry name" value="HRDC_dom_sf"/>
</dbReference>
<evidence type="ECO:0000313" key="2">
    <source>
        <dbReference type="EMBL" id="CUH93787.1"/>
    </source>
</evidence>
<reference evidence="3" key="1">
    <citation type="submission" date="2015-09" db="EMBL/GenBank/DDBJ databases">
        <authorList>
            <person name="Wibberg D."/>
        </authorList>
    </citation>
    <scope>NUCLEOTIDE SEQUENCE [LARGE SCALE GENOMIC DNA]</scope>
    <source>
        <strain evidence="3">SD1D</strain>
    </source>
</reference>
<dbReference type="AlphaFoldDB" id="A0A0K8J921"/>
<dbReference type="GO" id="GO:0003676">
    <property type="term" value="F:nucleic acid binding"/>
    <property type="evidence" value="ECO:0007669"/>
    <property type="project" value="InterPro"/>
</dbReference>
<dbReference type="Proteomes" id="UP000196053">
    <property type="component" value="Chromosome I"/>
</dbReference>
<evidence type="ECO:0000259" key="1">
    <source>
        <dbReference type="PROSITE" id="PS50967"/>
    </source>
</evidence>
<keyword evidence="3" id="KW-1185">Reference proteome</keyword>
<dbReference type="Gene3D" id="1.10.150.80">
    <property type="entry name" value="HRDC domain"/>
    <property type="match status" value="1"/>
</dbReference>
<dbReference type="Pfam" id="PF00570">
    <property type="entry name" value="HRDC"/>
    <property type="match status" value="1"/>
</dbReference>
<proteinExistence type="predicted"/>
<dbReference type="InterPro" id="IPR010997">
    <property type="entry name" value="HRDC-like_sf"/>
</dbReference>
<dbReference type="GO" id="GO:0000166">
    <property type="term" value="F:nucleotide binding"/>
    <property type="evidence" value="ECO:0007669"/>
    <property type="project" value="InterPro"/>
</dbReference>
<feature type="domain" description="HRDC" evidence="1">
    <location>
        <begin position="25"/>
        <end position="105"/>
    </location>
</feature>
<gene>
    <name evidence="2" type="ORF">SD1D_2273</name>
</gene>